<name>A0A0M9G7H4_LEPPY</name>
<feature type="active site" evidence="1">
    <location>
        <position position="320"/>
    </location>
</feature>
<dbReference type="VEuPathDB" id="TriTrypDB:LpyrH10_03_3690"/>
<keyword evidence="4" id="KW-0378">Hydrolase</keyword>
<gene>
    <name evidence="4" type="ORF">ABB37_02218</name>
</gene>
<feature type="domain" description="PARG catalytic Macro" evidence="3">
    <location>
        <begin position="289"/>
        <end position="467"/>
    </location>
</feature>
<evidence type="ECO:0000256" key="1">
    <source>
        <dbReference type="PIRSR" id="PIRSR607724-1"/>
    </source>
</evidence>
<dbReference type="EMBL" id="LGTL01000003">
    <property type="protein sequence ID" value="KPA84135.1"/>
    <property type="molecule type" value="Genomic_DNA"/>
</dbReference>
<evidence type="ECO:0000259" key="3">
    <source>
        <dbReference type="Pfam" id="PF05028"/>
    </source>
</evidence>
<dbReference type="RefSeq" id="XP_015662578.1">
    <property type="nucleotide sequence ID" value="XM_015799100.1"/>
</dbReference>
<evidence type="ECO:0000313" key="4">
    <source>
        <dbReference type="EMBL" id="KPA84137.1"/>
    </source>
</evidence>
<feature type="binding site" evidence="2">
    <location>
        <position position="305"/>
    </location>
    <ligand>
        <name>substrate</name>
    </ligand>
</feature>
<dbReference type="GeneID" id="26902513"/>
<dbReference type="RefSeq" id="XP_015662576.1">
    <property type="nucleotide sequence ID" value="XM_015799098.1"/>
</dbReference>
<dbReference type="EMBL" id="LGTL01000003">
    <property type="protein sequence ID" value="KPA84138.1"/>
    <property type="molecule type" value="Genomic_DNA"/>
</dbReference>
<comment type="caution">
    <text evidence="4">The sequence shown here is derived from an EMBL/GenBank/DDBJ whole genome shotgun (WGS) entry which is preliminary data.</text>
</comment>
<dbReference type="InterPro" id="IPR007724">
    <property type="entry name" value="Poly_GlycHdrlase"/>
</dbReference>
<dbReference type="PANTHER" id="PTHR12837">
    <property type="entry name" value="POLY ADP-RIBOSE GLYCOHYDROLASE"/>
    <property type="match status" value="1"/>
</dbReference>
<reference evidence="4 5" key="1">
    <citation type="submission" date="2015-07" db="EMBL/GenBank/DDBJ databases">
        <title>High-quality genome of monoxenous trypanosomatid Leptomonas pyrrhocoris.</title>
        <authorList>
            <person name="Flegontov P."/>
            <person name="Butenko A."/>
            <person name="Firsov S."/>
            <person name="Vlcek C."/>
            <person name="Logacheva M.D."/>
            <person name="Field M."/>
            <person name="Filatov D."/>
            <person name="Flegontova O."/>
            <person name="Gerasimov E."/>
            <person name="Jackson A.P."/>
            <person name="Kelly S."/>
            <person name="Opperdoes F."/>
            <person name="O'Reilly A."/>
            <person name="Votypka J."/>
            <person name="Yurchenko V."/>
            <person name="Lukes J."/>
        </authorList>
    </citation>
    <scope>NUCLEOTIDE SEQUENCE [LARGE SCALE GENOMIC DNA]</scope>
    <source>
        <strain evidence="4">H10</strain>
    </source>
</reference>
<dbReference type="InterPro" id="IPR046372">
    <property type="entry name" value="PARG_cat_C"/>
</dbReference>
<dbReference type="GO" id="GO:0005975">
    <property type="term" value="P:carbohydrate metabolic process"/>
    <property type="evidence" value="ECO:0007669"/>
    <property type="project" value="InterPro"/>
</dbReference>
<dbReference type="OMA" id="PSENCCT"/>
<dbReference type="OrthoDB" id="1937899at2759"/>
<dbReference type="GO" id="GO:0009225">
    <property type="term" value="P:nucleotide-sugar metabolic process"/>
    <property type="evidence" value="ECO:0007669"/>
    <property type="project" value="TreeGrafter"/>
</dbReference>
<dbReference type="GO" id="GO:0006282">
    <property type="term" value="P:regulation of DNA repair"/>
    <property type="evidence" value="ECO:0007669"/>
    <property type="project" value="InterPro"/>
</dbReference>
<dbReference type="EMBL" id="LGTL01000003">
    <property type="protein sequence ID" value="KPA84137.1"/>
    <property type="molecule type" value="Genomic_DNA"/>
</dbReference>
<dbReference type="GO" id="GO:0005634">
    <property type="term" value="C:nucleus"/>
    <property type="evidence" value="ECO:0007669"/>
    <property type="project" value="TreeGrafter"/>
</dbReference>
<dbReference type="RefSeq" id="XP_015662574.1">
    <property type="nucleotide sequence ID" value="XM_015799096.1"/>
</dbReference>
<proteinExistence type="predicted"/>
<keyword evidence="5" id="KW-1185">Reference proteome</keyword>
<dbReference type="RefSeq" id="XP_015662577.1">
    <property type="nucleotide sequence ID" value="XM_015799099.1"/>
</dbReference>
<evidence type="ECO:0000256" key="2">
    <source>
        <dbReference type="PIRSR" id="PIRSR607724-2"/>
    </source>
</evidence>
<accession>A0A0M9G7H4</accession>
<dbReference type="Pfam" id="PF05028">
    <property type="entry name" value="PARG_cat_C"/>
    <property type="match status" value="1"/>
</dbReference>
<feature type="binding site" evidence="2">
    <location>
        <position position="362"/>
    </location>
    <ligand>
        <name>substrate</name>
    </ligand>
</feature>
<dbReference type="RefSeq" id="XP_015662575.1">
    <property type="nucleotide sequence ID" value="XM_015799097.1"/>
</dbReference>
<evidence type="ECO:0000313" key="5">
    <source>
        <dbReference type="Proteomes" id="UP000037923"/>
    </source>
</evidence>
<feature type="binding site" evidence="2">
    <location>
        <position position="319"/>
    </location>
    <ligand>
        <name>substrate</name>
    </ligand>
</feature>
<dbReference type="GO" id="GO:0004649">
    <property type="term" value="F:poly(ADP-ribose) glycohydrolase activity"/>
    <property type="evidence" value="ECO:0007669"/>
    <property type="project" value="InterPro"/>
</dbReference>
<dbReference type="AlphaFoldDB" id="A0A0M9G7H4"/>
<dbReference type="GO" id="GO:0005737">
    <property type="term" value="C:cytoplasm"/>
    <property type="evidence" value="ECO:0007669"/>
    <property type="project" value="TreeGrafter"/>
</dbReference>
<dbReference type="PANTHER" id="PTHR12837:SF0">
    <property type="entry name" value="POLY(ADP-RIBOSE) GLYCOHYDROLASE"/>
    <property type="match status" value="1"/>
</dbReference>
<dbReference type="Proteomes" id="UP000037923">
    <property type="component" value="Unassembled WGS sequence"/>
</dbReference>
<protein>
    <submittedName>
        <fullName evidence="4">Putative poly (ADP-ribose) glycohydrolase</fullName>
    </submittedName>
</protein>
<dbReference type="EMBL" id="LGTL01000003">
    <property type="protein sequence ID" value="KPA84139.1"/>
    <property type="molecule type" value="Genomic_DNA"/>
</dbReference>
<feature type="active site" evidence="1">
    <location>
        <position position="321"/>
    </location>
</feature>
<organism evidence="4 5">
    <name type="scientific">Leptomonas pyrrhocoris</name>
    <name type="common">Firebug parasite</name>
    <dbReference type="NCBI Taxonomy" id="157538"/>
    <lineage>
        <taxon>Eukaryota</taxon>
        <taxon>Discoba</taxon>
        <taxon>Euglenozoa</taxon>
        <taxon>Kinetoplastea</taxon>
        <taxon>Metakinetoplastina</taxon>
        <taxon>Trypanosomatida</taxon>
        <taxon>Trypanosomatidae</taxon>
        <taxon>Leishmaniinae</taxon>
        <taxon>Leptomonas</taxon>
    </lineage>
</organism>
<feature type="active site" evidence="1">
    <location>
        <position position="302"/>
    </location>
</feature>
<dbReference type="GO" id="GO:1990966">
    <property type="term" value="P:ATP generation from poly-ADP-D-ribose"/>
    <property type="evidence" value="ECO:0007669"/>
    <property type="project" value="TreeGrafter"/>
</dbReference>
<sequence>MIHYHPRTGRFHCVKRTRVSRRRGWEVLCPTPQSVQRLTTLQLVFDAFLSGVEDETVTKMAKRPARWVGLPSAPALGRAVREFMLRRSFTLREFIMTLLLPSLRVALEFPTLFTAASPREDSAPTTVEDIGAMRNCSVVVNQPVVSFTRRQMWCLLSNMFFRTFASRTEAVTRDDAEVGGADDLDWVDARMLPTTDYTEIFAAPDGANNVEVTKLLLLFDFLTDAQRWTPLHGAEVEMTAYRLRVAPAVAQGLLPKHWCAVATASAFSPASSLSSTLGPLLPVVLHPLAESIDDQQGMIRLDFANRWIGGGALSGGAVQEEITFAQCPALNALRWYQSRMGHAESIVVTDYRQYGRVQAGTYGSLLSYGEAFCPPRTCRGALLAVDALDFRSDTVDEHSRAAVYREVMKLVSGLSGAAVHALPAVAGGNWGCGVFGGDYELKFLIQWAACGIAGKELHYCPFDNNAFEGFVPRVKDRLERGCVPALTTSNLITFLYQLEDAPDQGDDEAAPEEMRTATTGEAFGFVWSSFLRHFRLLREEESSTKESS</sequence>
<dbReference type="EMBL" id="LGTL01000003">
    <property type="protein sequence ID" value="KPA84136.1"/>
    <property type="molecule type" value="Genomic_DNA"/>
</dbReference>